<dbReference type="STRING" id="51028.A0A0N4V429"/>
<reference evidence="3 4" key="2">
    <citation type="submission" date="2018-10" db="EMBL/GenBank/DDBJ databases">
        <authorList>
            <consortium name="Pathogen Informatics"/>
        </authorList>
    </citation>
    <scope>NUCLEOTIDE SEQUENCE [LARGE SCALE GENOMIC DNA]</scope>
</reference>
<dbReference type="PANTHER" id="PTHR23099:SF0">
    <property type="entry name" value="GERM CELL NUCLEAR ACIDIC PROTEIN"/>
    <property type="match status" value="1"/>
</dbReference>
<dbReference type="Pfam" id="PF10263">
    <property type="entry name" value="SprT-like"/>
    <property type="match status" value="1"/>
</dbReference>
<dbReference type="PANTHER" id="PTHR23099">
    <property type="entry name" value="TRANSCRIPTIONAL REGULATOR"/>
    <property type="match status" value="1"/>
</dbReference>
<feature type="compositionally biased region" description="Basic and acidic residues" evidence="1">
    <location>
        <begin position="42"/>
        <end position="52"/>
    </location>
</feature>
<evidence type="ECO:0000313" key="4">
    <source>
        <dbReference type="Proteomes" id="UP000274131"/>
    </source>
</evidence>
<evidence type="ECO:0000313" key="3">
    <source>
        <dbReference type="EMBL" id="VDD89796.1"/>
    </source>
</evidence>
<feature type="region of interest" description="Disordered" evidence="1">
    <location>
        <begin position="1"/>
        <end position="52"/>
    </location>
</feature>
<feature type="domain" description="SprT-like" evidence="2">
    <location>
        <begin position="90"/>
        <end position="235"/>
    </location>
</feature>
<feature type="compositionally biased region" description="Acidic residues" evidence="1">
    <location>
        <begin position="9"/>
        <end position="40"/>
    </location>
</feature>
<keyword evidence="4" id="KW-1185">Reference proteome</keyword>
<dbReference type="WBParaSite" id="EVEC_0000483901-mRNA-1">
    <property type="protein sequence ID" value="EVEC_0000483901-mRNA-1"/>
    <property type="gene ID" value="EVEC_0000483901"/>
</dbReference>
<dbReference type="AlphaFoldDB" id="A0A0N4V429"/>
<dbReference type="SMART" id="SM00731">
    <property type="entry name" value="SprT"/>
    <property type="match status" value="1"/>
</dbReference>
<protein>
    <submittedName>
        <fullName evidence="5">SprT-like domain-containing protein</fullName>
    </submittedName>
</protein>
<dbReference type="GO" id="GO:0006974">
    <property type="term" value="P:DNA damage response"/>
    <property type="evidence" value="ECO:0007669"/>
    <property type="project" value="UniProtKB-ARBA"/>
</dbReference>
<dbReference type="InterPro" id="IPR035240">
    <property type="entry name" value="SprT_Zn_ribbon"/>
</dbReference>
<sequence length="302" mass="35331">PRFFFSFVVDDDESPEVSSESEDDEYEESSEFSSDEDSSDSSEFHRQEKKVVEKVPSRDSLLKTKYSKNLKEHNGLYLNSKLLYCFIFLTKLQEDTFFYLCYYGMSIEWNPRLLKTAGRCLCTKNFTAKIELSVKVCNRPDRVRDTLLHELCHAAVFVVDKIAFGRHGPAWQKWARQCMNLFPRLPVIQRCHQYSIDAKYHYICDTCGQTVKRHSKSLDLNRFKCGICKGSFVLHDARGERVEMKEKKANPFAKYVQANYKRLREDGRKHAEVMKILSENFKKVICIVTVNYGETVHFICDL</sequence>
<dbReference type="OrthoDB" id="20772at2759"/>
<dbReference type="EMBL" id="UXUI01007890">
    <property type="protein sequence ID" value="VDD89796.1"/>
    <property type="molecule type" value="Genomic_DNA"/>
</dbReference>
<proteinExistence type="predicted"/>
<dbReference type="Pfam" id="PF17283">
    <property type="entry name" value="Zn_ribbon_SprT"/>
    <property type="match status" value="1"/>
</dbReference>
<dbReference type="GO" id="GO:0005634">
    <property type="term" value="C:nucleus"/>
    <property type="evidence" value="ECO:0007669"/>
    <property type="project" value="TreeGrafter"/>
</dbReference>
<organism evidence="5">
    <name type="scientific">Enterobius vermicularis</name>
    <name type="common">Human pinworm</name>
    <dbReference type="NCBI Taxonomy" id="51028"/>
    <lineage>
        <taxon>Eukaryota</taxon>
        <taxon>Metazoa</taxon>
        <taxon>Ecdysozoa</taxon>
        <taxon>Nematoda</taxon>
        <taxon>Chromadorea</taxon>
        <taxon>Rhabditida</taxon>
        <taxon>Spirurina</taxon>
        <taxon>Oxyuridomorpha</taxon>
        <taxon>Oxyuroidea</taxon>
        <taxon>Oxyuridae</taxon>
        <taxon>Enterobius</taxon>
    </lineage>
</organism>
<dbReference type="Proteomes" id="UP000274131">
    <property type="component" value="Unassembled WGS sequence"/>
</dbReference>
<gene>
    <name evidence="3" type="ORF">EVEC_LOCUS4547</name>
</gene>
<evidence type="ECO:0000313" key="5">
    <source>
        <dbReference type="WBParaSite" id="EVEC_0000483901-mRNA-1"/>
    </source>
</evidence>
<evidence type="ECO:0000256" key="1">
    <source>
        <dbReference type="SAM" id="MobiDB-lite"/>
    </source>
</evidence>
<dbReference type="InterPro" id="IPR006640">
    <property type="entry name" value="SprT-like_domain"/>
</dbReference>
<reference evidence="5" key="1">
    <citation type="submission" date="2017-02" db="UniProtKB">
        <authorList>
            <consortium name="WormBaseParasite"/>
        </authorList>
    </citation>
    <scope>IDENTIFICATION</scope>
</reference>
<accession>A0A0N4V429</accession>
<evidence type="ECO:0000259" key="2">
    <source>
        <dbReference type="SMART" id="SM00731"/>
    </source>
</evidence>
<name>A0A0N4V429_ENTVE</name>